<dbReference type="PROSITE" id="PS50160">
    <property type="entry name" value="DNA_LIGASE_A3"/>
    <property type="match status" value="1"/>
</dbReference>
<evidence type="ECO:0000256" key="5">
    <source>
        <dbReference type="ARBA" id="ARBA00022705"/>
    </source>
</evidence>
<feature type="domain" description="ATP-dependent DNA ligase family profile" evidence="8">
    <location>
        <begin position="208"/>
        <end position="273"/>
    </location>
</feature>
<dbReference type="InterPro" id="IPR012310">
    <property type="entry name" value="DNA_ligase_ATP-dep_cent"/>
</dbReference>
<dbReference type="PANTHER" id="PTHR47810:SF1">
    <property type="entry name" value="DNA LIGASE B"/>
    <property type="match status" value="1"/>
</dbReference>
<comment type="cofactor">
    <cofactor evidence="1">
        <name>a divalent metal cation</name>
        <dbReference type="ChEBI" id="CHEBI:60240"/>
    </cofactor>
</comment>
<dbReference type="GO" id="GO:0006281">
    <property type="term" value="P:DNA repair"/>
    <property type="evidence" value="ECO:0007669"/>
    <property type="project" value="UniProtKB-KW"/>
</dbReference>
<evidence type="ECO:0000313" key="10">
    <source>
        <dbReference type="Proteomes" id="UP001223176"/>
    </source>
</evidence>
<protein>
    <recommendedName>
        <fullName evidence="3">DNA ligase</fullName>
    </recommendedName>
</protein>
<evidence type="ECO:0000256" key="6">
    <source>
        <dbReference type="ARBA" id="ARBA00022763"/>
    </source>
</evidence>
<keyword evidence="10" id="KW-1185">Reference proteome</keyword>
<dbReference type="PANTHER" id="PTHR47810">
    <property type="entry name" value="DNA LIGASE"/>
    <property type="match status" value="1"/>
</dbReference>
<evidence type="ECO:0000256" key="4">
    <source>
        <dbReference type="ARBA" id="ARBA00022598"/>
    </source>
</evidence>
<accession>A0AAF0RBD6</accession>
<dbReference type="CDD" id="cd07896">
    <property type="entry name" value="Adenylation_kDNA_ligase_like"/>
    <property type="match status" value="1"/>
</dbReference>
<dbReference type="Gene3D" id="3.30.1490.70">
    <property type="match status" value="1"/>
</dbReference>
<keyword evidence="5" id="KW-0235">DNA replication</keyword>
<dbReference type="GO" id="GO:0006310">
    <property type="term" value="P:DNA recombination"/>
    <property type="evidence" value="ECO:0007669"/>
    <property type="project" value="InterPro"/>
</dbReference>
<dbReference type="GO" id="GO:0005524">
    <property type="term" value="F:ATP binding"/>
    <property type="evidence" value="ECO:0007669"/>
    <property type="project" value="InterPro"/>
</dbReference>
<dbReference type="SUPFAM" id="SSF56091">
    <property type="entry name" value="DNA ligase/mRNA capping enzyme, catalytic domain"/>
    <property type="match status" value="1"/>
</dbReference>
<dbReference type="GO" id="GO:0003910">
    <property type="term" value="F:DNA ligase (ATP) activity"/>
    <property type="evidence" value="ECO:0007669"/>
    <property type="project" value="InterPro"/>
</dbReference>
<evidence type="ECO:0000256" key="1">
    <source>
        <dbReference type="ARBA" id="ARBA00001968"/>
    </source>
</evidence>
<evidence type="ECO:0000256" key="7">
    <source>
        <dbReference type="ARBA" id="ARBA00023204"/>
    </source>
</evidence>
<dbReference type="EMBL" id="OQ829281">
    <property type="protein sequence ID" value="WHS68297.1"/>
    <property type="molecule type" value="Genomic_DNA"/>
</dbReference>
<dbReference type="InterPro" id="IPR029319">
    <property type="entry name" value="DNA_ligase_OB"/>
</dbReference>
<dbReference type="GO" id="GO:0006260">
    <property type="term" value="P:DNA replication"/>
    <property type="evidence" value="ECO:0007669"/>
    <property type="project" value="UniProtKB-KW"/>
</dbReference>
<keyword evidence="4 9" id="KW-0436">Ligase</keyword>
<keyword evidence="7" id="KW-0234">DNA repair</keyword>
<evidence type="ECO:0000313" key="9">
    <source>
        <dbReference type="EMBL" id="WHS68297.1"/>
    </source>
</evidence>
<dbReference type="Pfam" id="PF01068">
    <property type="entry name" value="DNA_ligase_A_M"/>
    <property type="match status" value="1"/>
</dbReference>
<dbReference type="Gene3D" id="3.30.470.30">
    <property type="entry name" value="DNA ligase/mRNA capping enzyme"/>
    <property type="match status" value="1"/>
</dbReference>
<evidence type="ECO:0000256" key="3">
    <source>
        <dbReference type="ARBA" id="ARBA00013308"/>
    </source>
</evidence>
<comment type="similarity">
    <text evidence="2">Belongs to the ATP-dependent DNA ligase family.</text>
</comment>
<name>A0AAF0RBD6_9CAUD</name>
<evidence type="ECO:0000256" key="2">
    <source>
        <dbReference type="ARBA" id="ARBA00007572"/>
    </source>
</evidence>
<dbReference type="SUPFAM" id="SSF50249">
    <property type="entry name" value="Nucleic acid-binding proteins"/>
    <property type="match status" value="1"/>
</dbReference>
<dbReference type="Pfam" id="PF14743">
    <property type="entry name" value="DNA_ligase_OB_2"/>
    <property type="match status" value="1"/>
</dbReference>
<dbReference type="InterPro" id="IPR012340">
    <property type="entry name" value="NA-bd_OB-fold"/>
</dbReference>
<dbReference type="InterPro" id="IPR050326">
    <property type="entry name" value="NAD_dep_DNA_ligaseB"/>
</dbReference>
<sequence length="363" mass="41434">MDFSKELFAVDKSGNIKHWVISTSGDHILVCHGRFGGKMQLKTTVAKPKNVGKANETTAEEQAFLEAQSKYNKQLDKCYRPSVEEARGVGEILPMLAHDYTKVGHRISWPCYVSPKLDGLRCIAEITHEGVILHSRGGKTYDCPEHLKKEIIDVSERTGFTKLDGELYIHGLPLQNIVSAAKKPNKDTSRLEFHVFDIPVSDVTWETRHDMLADVTKVRTQFIKVVPNILVNNEISAQILLNRFINDGYEGMMLRNVNGLYEFNHRSHNLQKWKLMQDAEAYVTHVEKDLNEEGVLVCQMKGTKNYFKCKMRGGHDFRKYDSQVKLLGKWITYKYQALTNDGLPQFPVGLYVRECDSEGNPIE</sequence>
<organism evidence="9 10">
    <name type="scientific">phage PKM.Lu.22.1</name>
    <dbReference type="NCBI Taxonomy" id="3049197"/>
    <lineage>
        <taxon>Viruses</taxon>
        <taxon>Duplodnaviria</taxon>
        <taxon>Heunggongvirae</taxon>
        <taxon>Uroviricota</taxon>
        <taxon>Caudoviricetes</taxon>
        <taxon>Grimontviridae</taxon>
    </lineage>
</organism>
<proteinExistence type="inferred from homology"/>
<evidence type="ECO:0000259" key="8">
    <source>
        <dbReference type="PROSITE" id="PS50160"/>
    </source>
</evidence>
<dbReference type="Proteomes" id="UP001223176">
    <property type="component" value="Segment"/>
</dbReference>
<reference evidence="9" key="1">
    <citation type="submission" date="2023-04" db="EMBL/GenBank/DDBJ databases">
        <title>Isolation and Characterization of Novel Plasmid-specific Phages Infecting Bacteria Carrying Diverse Conjugative Plasmids.</title>
        <authorList>
            <person name="Parra B."/>
            <person name="Cockx B."/>
            <person name="Lutz V.T."/>
            <person name="Bronsted L."/>
            <person name="Smets B.F."/>
            <person name="Dechesne A."/>
        </authorList>
    </citation>
    <scope>NUCLEOTIDE SEQUENCE</scope>
</reference>
<keyword evidence="6" id="KW-0227">DNA damage</keyword>